<evidence type="ECO:0000313" key="4">
    <source>
        <dbReference type="EMBL" id="SVC14848.1"/>
    </source>
</evidence>
<dbReference type="SUPFAM" id="SSF110710">
    <property type="entry name" value="TTHA0583/YokD-like"/>
    <property type="match status" value="1"/>
</dbReference>
<evidence type="ECO:0008006" key="5">
    <source>
        <dbReference type="Google" id="ProtNLM"/>
    </source>
</evidence>
<dbReference type="InterPro" id="IPR003679">
    <property type="entry name" value="Amioglycoside_AcTrfase"/>
</dbReference>
<dbReference type="PANTHER" id="PTHR11104">
    <property type="entry name" value="AMINOGLYCOSIDE N3-ACETYLTRANSFERASE"/>
    <property type="match status" value="1"/>
</dbReference>
<accession>A0A382JSL9</accession>
<keyword evidence="3" id="KW-0012">Acyltransferase</keyword>
<dbReference type="Pfam" id="PF02522">
    <property type="entry name" value="Antibiotic_NAT"/>
    <property type="match status" value="1"/>
</dbReference>
<dbReference type="AlphaFoldDB" id="A0A382JSL9"/>
<gene>
    <name evidence="4" type="ORF">METZ01_LOCUS267702</name>
</gene>
<dbReference type="PANTHER" id="PTHR11104:SF0">
    <property type="entry name" value="SPBETA PROPHAGE-DERIVED AMINOGLYCOSIDE N(3')-ACETYLTRANSFERASE-LIKE PROTEIN YOKD"/>
    <property type="match status" value="1"/>
</dbReference>
<evidence type="ECO:0000256" key="1">
    <source>
        <dbReference type="ARBA" id="ARBA00006383"/>
    </source>
</evidence>
<evidence type="ECO:0000256" key="3">
    <source>
        <dbReference type="ARBA" id="ARBA00023315"/>
    </source>
</evidence>
<organism evidence="4">
    <name type="scientific">marine metagenome</name>
    <dbReference type="NCBI Taxonomy" id="408172"/>
    <lineage>
        <taxon>unclassified sequences</taxon>
        <taxon>metagenomes</taxon>
        <taxon>ecological metagenomes</taxon>
    </lineage>
</organism>
<keyword evidence="2" id="KW-0808">Transferase</keyword>
<dbReference type="GO" id="GO:0046677">
    <property type="term" value="P:response to antibiotic"/>
    <property type="evidence" value="ECO:0007669"/>
    <property type="project" value="InterPro"/>
</dbReference>
<dbReference type="EMBL" id="UINC01076053">
    <property type="protein sequence ID" value="SVC14848.1"/>
    <property type="molecule type" value="Genomic_DNA"/>
</dbReference>
<evidence type="ECO:0000256" key="2">
    <source>
        <dbReference type="ARBA" id="ARBA00022679"/>
    </source>
</evidence>
<name>A0A382JSL9_9ZZZZ</name>
<protein>
    <recommendedName>
        <fullName evidence="5">Aminoglycoside N(3)-acetyltransferase</fullName>
    </recommendedName>
</protein>
<proteinExistence type="inferred from homology"/>
<dbReference type="InterPro" id="IPR028345">
    <property type="entry name" value="Antibiotic_NAT-like"/>
</dbReference>
<dbReference type="GO" id="GO:0008080">
    <property type="term" value="F:N-acetyltransferase activity"/>
    <property type="evidence" value="ECO:0007669"/>
    <property type="project" value="InterPro"/>
</dbReference>
<reference evidence="4" key="1">
    <citation type="submission" date="2018-05" db="EMBL/GenBank/DDBJ databases">
        <authorList>
            <person name="Lanie J.A."/>
            <person name="Ng W.-L."/>
            <person name="Kazmierczak K.M."/>
            <person name="Andrzejewski T.M."/>
            <person name="Davidsen T.M."/>
            <person name="Wayne K.J."/>
            <person name="Tettelin H."/>
            <person name="Glass J.I."/>
            <person name="Rusch D."/>
            <person name="Podicherti R."/>
            <person name="Tsui H.-C.T."/>
            <person name="Winkler M.E."/>
        </authorList>
    </citation>
    <scope>NUCLEOTIDE SEQUENCE</scope>
</reference>
<sequence>MSDSWPNRLKNSIRARLSPQNLKRARIVGRSVRDLRATFEREPVPTYPIGIDELRATLLELGIKKGDLLHVQSSLSHLYRGAVKPPPEAIHGKLWAYAENIITLLQDLVGESGTIMMLTDPPRPVGWLRRLAAGHEIEDDVFDPAHHVSTRGLISECFRKRPDVARSVHPFYNVSVWGRLREDLIMDHHRSTPYAMDIHSPWYKLTTQGGKVLLLGITFHINSLFRLVEYLHPEEFPRPIFMNRPVQMGYLDHSGRRQNIDVRLHCTGAPGSSLFNSPQSQFEFGEYINSLYGIYTIKQFQDDVGIVCYDAKAQYEACLREMRRDVTIYDPQFQP</sequence>
<comment type="similarity">
    <text evidence="1">Belongs to the antibiotic N-acetyltransferase family.</text>
</comment>